<sequence>MGDSTVWTLAIAAVTGGTAVLASWVAGRGSTRAARIQAEIAARAQRTERLRESRRTAYLDLIEQTHRLGELYWEILAVLRNSAGTGDRGTAEVLKELHDREIAEYAKIRRCARVVELEGPPEAAAAALALQRTTGTFYRCVKGSMEGDTDAQQEFGTAFSPFWKALEDFIDAARAAHQEG</sequence>
<proteinExistence type="predicted"/>
<gene>
    <name evidence="2" type="ORF">GKJPGBOP_02037</name>
</gene>
<dbReference type="AlphaFoldDB" id="A0A401VZ93"/>
<keyword evidence="1" id="KW-1133">Transmembrane helix</keyword>
<evidence type="ECO:0000313" key="3">
    <source>
        <dbReference type="Proteomes" id="UP000286746"/>
    </source>
</evidence>
<dbReference type="Proteomes" id="UP000286746">
    <property type="component" value="Unassembled WGS sequence"/>
</dbReference>
<dbReference type="EMBL" id="BHZD01000001">
    <property type="protein sequence ID" value="GCD42377.1"/>
    <property type="molecule type" value="Genomic_DNA"/>
</dbReference>
<dbReference type="RefSeq" id="WP_125053768.1">
    <property type="nucleotide sequence ID" value="NZ_BHZD01000001.1"/>
</dbReference>
<keyword evidence="3" id="KW-1185">Reference proteome</keyword>
<name>A0A401VZ93_STREY</name>
<accession>A0A401VZ93</accession>
<feature type="transmembrane region" description="Helical" evidence="1">
    <location>
        <begin position="6"/>
        <end position="26"/>
    </location>
</feature>
<evidence type="ECO:0000313" key="2">
    <source>
        <dbReference type="EMBL" id="GCD42377.1"/>
    </source>
</evidence>
<evidence type="ECO:0000256" key="1">
    <source>
        <dbReference type="SAM" id="Phobius"/>
    </source>
</evidence>
<keyword evidence="1" id="KW-0472">Membrane</keyword>
<keyword evidence="1" id="KW-0812">Transmembrane</keyword>
<protein>
    <submittedName>
        <fullName evidence="2">Uncharacterized protein</fullName>
    </submittedName>
</protein>
<organism evidence="2 3">
    <name type="scientific">Streptomyces paromomycinus</name>
    <name type="common">Streptomyces rimosus subsp. paromomycinus</name>
    <dbReference type="NCBI Taxonomy" id="92743"/>
    <lineage>
        <taxon>Bacteria</taxon>
        <taxon>Bacillati</taxon>
        <taxon>Actinomycetota</taxon>
        <taxon>Actinomycetes</taxon>
        <taxon>Kitasatosporales</taxon>
        <taxon>Streptomycetaceae</taxon>
        <taxon>Streptomyces</taxon>
    </lineage>
</organism>
<comment type="caution">
    <text evidence="2">The sequence shown here is derived from an EMBL/GenBank/DDBJ whole genome shotgun (WGS) entry which is preliminary data.</text>
</comment>
<reference evidence="2 3" key="1">
    <citation type="submission" date="2018-11" db="EMBL/GenBank/DDBJ databases">
        <title>Whole genome sequence of Streptomyces paromomycinus NBRC 15454(T).</title>
        <authorList>
            <person name="Komaki H."/>
            <person name="Tamura T."/>
        </authorList>
    </citation>
    <scope>NUCLEOTIDE SEQUENCE [LARGE SCALE GENOMIC DNA]</scope>
    <source>
        <strain evidence="2 3">NBRC 15454</strain>
    </source>
</reference>